<evidence type="ECO:0000256" key="1">
    <source>
        <dbReference type="ARBA" id="ARBA00009981"/>
    </source>
</evidence>
<name>A0A248JWJ8_9PROT</name>
<protein>
    <recommendedName>
        <fullName evidence="2">Antitoxin</fullName>
    </recommendedName>
</protein>
<evidence type="ECO:0000313" key="5">
    <source>
        <dbReference type="Proteomes" id="UP000197153"/>
    </source>
</evidence>
<dbReference type="EMBL" id="CP022111">
    <property type="protein sequence ID" value="ASG22584.1"/>
    <property type="molecule type" value="Genomic_DNA"/>
</dbReference>
<evidence type="ECO:0000256" key="3">
    <source>
        <dbReference type="SAM" id="MobiDB-lite"/>
    </source>
</evidence>
<dbReference type="KEGG" id="nao:Y958_16800"/>
<reference evidence="4 5" key="1">
    <citation type="submission" date="2017-06" db="EMBL/GenBank/DDBJ databases">
        <title>Complete genome sequence of Nitrospirillum amazonense strain CBAmC, an endophytic nitrogen-fixing and plant growth-promoting bacterium, isolated from sugarcane.</title>
        <authorList>
            <person name="Schwab S."/>
            <person name="dos Santos Teixeira K.R."/>
            <person name="Simoes Araujo J.L."/>
            <person name="Soares Vidal M."/>
            <person name="Borges de Freitas H.R."/>
            <person name="Rivello Crivelaro A.L."/>
            <person name="Bueno de Camargo Nunes A."/>
            <person name="dos Santos C.M."/>
            <person name="Palmeira da Silva Rosa D."/>
            <person name="da Silva Padilha D."/>
            <person name="da Silva E."/>
            <person name="Araujo Terra L."/>
            <person name="Soares Mendes V."/>
            <person name="Farinelli L."/>
            <person name="Magalhaes Cruz L."/>
            <person name="Baldani J.I."/>
        </authorList>
    </citation>
    <scope>NUCLEOTIDE SEQUENCE [LARGE SCALE GENOMIC DNA]</scope>
    <source>
        <strain evidence="4 5">CBAmC</strain>
    </source>
</reference>
<accession>A0A248JWJ8</accession>
<dbReference type="RefSeq" id="WP_088873159.1">
    <property type="nucleotide sequence ID" value="NZ_CP022111.1"/>
</dbReference>
<dbReference type="Gene3D" id="3.40.1620.10">
    <property type="entry name" value="YefM-like domain"/>
    <property type="match status" value="1"/>
</dbReference>
<evidence type="ECO:0000313" key="4">
    <source>
        <dbReference type="EMBL" id="ASG22584.1"/>
    </source>
</evidence>
<dbReference type="Proteomes" id="UP000197153">
    <property type="component" value="Chromosome 2"/>
</dbReference>
<sequence length="115" mass="12582">MVARRSSIEALPRRNATQVRSRWAEVAREVQASGSVAITNHDRVEMVLVSAEEYERLATKAAGGLVQQQATLDRLVAQFDAELATLREPGAKDRLEDMLASQGQGGPRPKAGYSY</sequence>
<dbReference type="InterPro" id="IPR006442">
    <property type="entry name" value="Antitoxin_Phd/YefM"/>
</dbReference>
<proteinExistence type="inferred from homology"/>
<dbReference type="SUPFAM" id="SSF143120">
    <property type="entry name" value="YefM-like"/>
    <property type="match status" value="1"/>
</dbReference>
<evidence type="ECO:0000256" key="2">
    <source>
        <dbReference type="RuleBase" id="RU362080"/>
    </source>
</evidence>
<dbReference type="InterPro" id="IPR036165">
    <property type="entry name" value="YefM-like_sf"/>
</dbReference>
<keyword evidence="5" id="KW-1185">Reference proteome</keyword>
<dbReference type="AlphaFoldDB" id="A0A248JWJ8"/>
<comment type="function">
    <text evidence="2">Antitoxin component of a type II toxin-antitoxin (TA) system.</text>
</comment>
<dbReference type="Pfam" id="PF02604">
    <property type="entry name" value="PhdYeFM_antitox"/>
    <property type="match status" value="1"/>
</dbReference>
<comment type="similarity">
    <text evidence="1 2">Belongs to the phD/YefM antitoxin family.</text>
</comment>
<feature type="region of interest" description="Disordered" evidence="3">
    <location>
        <begin position="93"/>
        <end position="115"/>
    </location>
</feature>
<gene>
    <name evidence="4" type="ORF">Y958_16800</name>
</gene>
<organism evidence="4 5">
    <name type="scientific">Nitrospirillum viridazoti CBAmc</name>
    <dbReference type="NCBI Taxonomy" id="1441467"/>
    <lineage>
        <taxon>Bacteria</taxon>
        <taxon>Pseudomonadati</taxon>
        <taxon>Pseudomonadota</taxon>
        <taxon>Alphaproteobacteria</taxon>
        <taxon>Rhodospirillales</taxon>
        <taxon>Azospirillaceae</taxon>
        <taxon>Nitrospirillum</taxon>
        <taxon>Nitrospirillum viridazoti</taxon>
    </lineage>
</organism>